<evidence type="ECO:0000313" key="4">
    <source>
        <dbReference type="EMBL" id="KAK3928266.1"/>
    </source>
</evidence>
<name>A0AAE1LPX3_9NEOP</name>
<organism evidence="4 5">
    <name type="scientific">Frankliniella fusca</name>
    <dbReference type="NCBI Taxonomy" id="407009"/>
    <lineage>
        <taxon>Eukaryota</taxon>
        <taxon>Metazoa</taxon>
        <taxon>Ecdysozoa</taxon>
        <taxon>Arthropoda</taxon>
        <taxon>Hexapoda</taxon>
        <taxon>Insecta</taxon>
        <taxon>Pterygota</taxon>
        <taxon>Neoptera</taxon>
        <taxon>Paraneoptera</taxon>
        <taxon>Thysanoptera</taxon>
        <taxon>Terebrantia</taxon>
        <taxon>Thripoidea</taxon>
        <taxon>Thripidae</taxon>
        <taxon>Frankliniella</taxon>
    </lineage>
</organism>
<proteinExistence type="predicted"/>
<keyword evidence="1" id="KW-0862">Zinc</keyword>
<evidence type="ECO:0000256" key="1">
    <source>
        <dbReference type="PROSITE-ProRule" id="PRU00325"/>
    </source>
</evidence>
<feature type="compositionally biased region" description="Basic and acidic residues" evidence="2">
    <location>
        <begin position="638"/>
        <end position="649"/>
    </location>
</feature>
<feature type="region of interest" description="Disordered" evidence="2">
    <location>
        <begin position="607"/>
        <end position="668"/>
    </location>
</feature>
<feature type="domain" description="SWIM-type" evidence="3">
    <location>
        <begin position="412"/>
        <end position="443"/>
    </location>
</feature>
<dbReference type="InterPro" id="IPR007527">
    <property type="entry name" value="Znf_SWIM"/>
</dbReference>
<keyword evidence="5" id="KW-1185">Reference proteome</keyword>
<dbReference type="PANTHER" id="PTHR35385">
    <property type="entry name" value="PROTEIN B, PUTATIVE-RELATED-RELATED"/>
    <property type="match status" value="1"/>
</dbReference>
<evidence type="ECO:0000256" key="2">
    <source>
        <dbReference type="SAM" id="MobiDB-lite"/>
    </source>
</evidence>
<dbReference type="GO" id="GO:0008270">
    <property type="term" value="F:zinc ion binding"/>
    <property type="evidence" value="ECO:0007669"/>
    <property type="project" value="UniProtKB-KW"/>
</dbReference>
<sequence length="682" mass="77134">MKWSKDHLLKKYPCEVTIKHIHNHETVKASGDVLRHRRPSSQVKEFYTNLFTDFKSRVSPAQAMHIHLSNLEKEDPDRMNIGDGALCPEMSWVYKLYNKIMKDKCGQPYGPEMISALEKSVEEYNASCKDICAKLGSTSDGKSHFVVICSPMMKRILTHHKAAAEIMFIDSSGNMDNNNARVFVMVAPSPVCGLPEGLLITFSETEAVVTAALKLWLEIIPPNAFCGRGLQGPKIIMSDDSTHERNSLRAVFPEAFLLLCIFHVLQAMWRYIWDSKHVVNFEDKPHAYFLFLNDHIEDLKKRAKEWALCFRLELLTRGHQTNNFCEAIMRLIKGLILGRLKAYNTVQLFHILCEDMDSHFKTKLAFVVHNRVKSLRSRLRVKPEKLKPLVAESLFSSKELYKVKNVSKNTEYTVDMALEICSCKGGMCGAPCKHQLAVAKKFKITHQQFLPTNDPEFKMNLFYFMTGQTTAPDGLFDTLKGGEVVVQPIELDSNSPSQGEGNAIDQNEDYEPPEILEGLANNNNLSQSSLEEKRERIMNMAEDLFQKLSSSPDYMAEPVDKFLNAYFTIANRANYESTLASALATFSKDQSVLKPVFGRSSRINVQPTALGRRVHTDDGGKQAQPGGRPRNSVKKTHHDYNKQVKRRADPNALPTWANPPQKKAKVPHSLNKCVAANCQLPK</sequence>
<dbReference type="Proteomes" id="UP001219518">
    <property type="component" value="Unassembled WGS sequence"/>
</dbReference>
<evidence type="ECO:0000259" key="3">
    <source>
        <dbReference type="PROSITE" id="PS50966"/>
    </source>
</evidence>
<dbReference type="AlphaFoldDB" id="A0AAE1LPX3"/>
<reference evidence="4" key="2">
    <citation type="journal article" date="2023" name="BMC Genomics">
        <title>Pest status, molecular evolution, and epigenetic factors derived from the genome assembly of Frankliniella fusca, a thysanopteran phytovirus vector.</title>
        <authorList>
            <person name="Catto M.A."/>
            <person name="Labadie P.E."/>
            <person name="Jacobson A.L."/>
            <person name="Kennedy G.G."/>
            <person name="Srinivasan R."/>
            <person name="Hunt B.G."/>
        </authorList>
    </citation>
    <scope>NUCLEOTIDE SEQUENCE</scope>
    <source>
        <strain evidence="4">PL_HMW_Pooled</strain>
    </source>
</reference>
<protein>
    <submittedName>
        <fullName evidence="4">Rab5 GDP/GTP exchange factor</fullName>
    </submittedName>
</protein>
<dbReference type="EMBL" id="JAHWGI010001324">
    <property type="protein sequence ID" value="KAK3928266.1"/>
    <property type="molecule type" value="Genomic_DNA"/>
</dbReference>
<accession>A0AAE1LPX3</accession>
<comment type="caution">
    <text evidence="4">The sequence shown here is derived from an EMBL/GenBank/DDBJ whole genome shotgun (WGS) entry which is preliminary data.</text>
</comment>
<evidence type="ECO:0000313" key="5">
    <source>
        <dbReference type="Proteomes" id="UP001219518"/>
    </source>
</evidence>
<keyword evidence="1" id="KW-0479">Metal-binding</keyword>
<gene>
    <name evidence="4" type="ORF">KUF71_000536</name>
</gene>
<dbReference type="PANTHER" id="PTHR35385:SF2">
    <property type="entry name" value="PROTEIN B, PUTATIVE-RELATED"/>
    <property type="match status" value="1"/>
</dbReference>
<reference evidence="4" key="1">
    <citation type="submission" date="2021-07" db="EMBL/GenBank/DDBJ databases">
        <authorList>
            <person name="Catto M.A."/>
            <person name="Jacobson A."/>
            <person name="Kennedy G."/>
            <person name="Labadie P."/>
            <person name="Hunt B.G."/>
            <person name="Srinivasan R."/>
        </authorList>
    </citation>
    <scope>NUCLEOTIDE SEQUENCE</scope>
    <source>
        <strain evidence="4">PL_HMW_Pooled</strain>
        <tissue evidence="4">Head</tissue>
    </source>
</reference>
<dbReference type="PROSITE" id="PS50966">
    <property type="entry name" value="ZF_SWIM"/>
    <property type="match status" value="1"/>
</dbReference>
<keyword evidence="1" id="KW-0863">Zinc-finger</keyword>